<dbReference type="Proteomes" id="UP000249377">
    <property type="component" value="Unassembled WGS sequence"/>
</dbReference>
<reference evidence="1 2" key="1">
    <citation type="submission" date="2018-06" db="EMBL/GenBank/DDBJ databases">
        <title>Noncontiguous genome sequence of Ruminococcaceae bacterium ASD2818.</title>
        <authorList>
            <person name="Chaplin A.V."/>
            <person name="Sokolova S.R."/>
            <person name="Kochetkova T.O."/>
            <person name="Goltsov A.Y."/>
            <person name="Trofimov D.Y."/>
            <person name="Efimov B.A."/>
        </authorList>
    </citation>
    <scope>NUCLEOTIDE SEQUENCE [LARGE SCALE GENOMIC DNA]</scope>
    <source>
        <strain evidence="1 2">ASD2818</strain>
    </source>
</reference>
<evidence type="ECO:0000313" key="1">
    <source>
        <dbReference type="EMBL" id="RAQ29176.1"/>
    </source>
</evidence>
<accession>A0A328UC87</accession>
<dbReference type="AlphaFoldDB" id="A0A328UC87"/>
<sequence length="81" mass="9147">MIALNLELVRGLQARLYALIKNIPANTRRFVIHTWIACKQPVWREKRLYKVFVASAKICKIGLVLGINLGAGSIALSWLED</sequence>
<evidence type="ECO:0000313" key="2">
    <source>
        <dbReference type="Proteomes" id="UP000249377"/>
    </source>
</evidence>
<gene>
    <name evidence="1" type="ORF">DPQ25_06715</name>
</gene>
<proteinExistence type="predicted"/>
<name>A0A328UC87_9FIRM</name>
<protein>
    <submittedName>
        <fullName evidence="1">Uncharacterized protein</fullName>
    </submittedName>
</protein>
<dbReference type="RefSeq" id="WP_112332407.1">
    <property type="nucleotide sequence ID" value="NZ_QLYR01000003.1"/>
</dbReference>
<keyword evidence="2" id="KW-1185">Reference proteome</keyword>
<comment type="caution">
    <text evidence="1">The sequence shown here is derived from an EMBL/GenBank/DDBJ whole genome shotgun (WGS) entry which is preliminary data.</text>
</comment>
<dbReference type="EMBL" id="QLYR01000003">
    <property type="protein sequence ID" value="RAQ29176.1"/>
    <property type="molecule type" value="Genomic_DNA"/>
</dbReference>
<organism evidence="1 2">
    <name type="scientific">Hydrogeniiclostridium mannosilyticum</name>
    <dbReference type="NCBI Taxonomy" id="2764322"/>
    <lineage>
        <taxon>Bacteria</taxon>
        <taxon>Bacillati</taxon>
        <taxon>Bacillota</taxon>
        <taxon>Clostridia</taxon>
        <taxon>Eubacteriales</taxon>
        <taxon>Acutalibacteraceae</taxon>
        <taxon>Hydrogeniiclostridium</taxon>
    </lineage>
</organism>